<dbReference type="Proteomes" id="UP000315724">
    <property type="component" value="Chromosome"/>
</dbReference>
<dbReference type="Pfam" id="PF00756">
    <property type="entry name" value="Esterase"/>
    <property type="match status" value="1"/>
</dbReference>
<evidence type="ECO:0000256" key="3">
    <source>
        <dbReference type="SAM" id="SignalP"/>
    </source>
</evidence>
<dbReference type="GO" id="GO:0004341">
    <property type="term" value="F:gluconolactonase activity"/>
    <property type="evidence" value="ECO:0007669"/>
    <property type="project" value="UniProtKB-EC"/>
</dbReference>
<evidence type="ECO:0000313" key="6">
    <source>
        <dbReference type="Proteomes" id="UP000315724"/>
    </source>
</evidence>
<dbReference type="Pfam" id="PF08450">
    <property type="entry name" value="SGL"/>
    <property type="match status" value="1"/>
</dbReference>
<keyword evidence="2" id="KW-0862">Zinc</keyword>
<dbReference type="InterPro" id="IPR050583">
    <property type="entry name" value="Mycobacterial_A85_antigen"/>
</dbReference>
<comment type="cofactor">
    <cofactor evidence="2">
        <name>Zn(2+)</name>
        <dbReference type="ChEBI" id="CHEBI:29105"/>
    </cofactor>
    <text evidence="2">Binds 1 divalent metal cation per subunit.</text>
</comment>
<evidence type="ECO:0000256" key="2">
    <source>
        <dbReference type="PIRSR" id="PIRSR605511-2"/>
    </source>
</evidence>
<dbReference type="OrthoDB" id="9775130at2"/>
<accession>A0A517QRR6</accession>
<dbReference type="AlphaFoldDB" id="A0A517QRR6"/>
<feature type="domain" description="SMP-30/Gluconolactonase/LRE-like region" evidence="4">
    <location>
        <begin position="318"/>
        <end position="548"/>
    </location>
</feature>
<dbReference type="SUPFAM" id="SSF63829">
    <property type="entry name" value="Calcium-dependent phosphotriesterase"/>
    <property type="match status" value="1"/>
</dbReference>
<dbReference type="PRINTS" id="PR01790">
    <property type="entry name" value="SMP30FAMILY"/>
</dbReference>
<feature type="chain" id="PRO_5021701787" evidence="3">
    <location>
        <begin position="23"/>
        <end position="576"/>
    </location>
</feature>
<dbReference type="GO" id="GO:0046872">
    <property type="term" value="F:metal ion binding"/>
    <property type="evidence" value="ECO:0007669"/>
    <property type="project" value="UniProtKB-KW"/>
</dbReference>
<organism evidence="5 6">
    <name type="scientific">Thalassoglobus polymorphus</name>
    <dbReference type="NCBI Taxonomy" id="2527994"/>
    <lineage>
        <taxon>Bacteria</taxon>
        <taxon>Pseudomonadati</taxon>
        <taxon>Planctomycetota</taxon>
        <taxon>Planctomycetia</taxon>
        <taxon>Planctomycetales</taxon>
        <taxon>Planctomycetaceae</taxon>
        <taxon>Thalassoglobus</taxon>
    </lineage>
</organism>
<dbReference type="PANTHER" id="PTHR48098">
    <property type="entry name" value="ENTEROCHELIN ESTERASE-RELATED"/>
    <property type="match status" value="1"/>
</dbReference>
<name>A0A517QRR6_9PLAN</name>
<protein>
    <submittedName>
        <fullName evidence="5">Gluconolactonase</fullName>
        <ecNumber evidence="5">3.1.1.17</ecNumber>
    </submittedName>
</protein>
<evidence type="ECO:0000256" key="1">
    <source>
        <dbReference type="PIRSR" id="PIRSR605511-1"/>
    </source>
</evidence>
<dbReference type="Gene3D" id="3.40.50.1820">
    <property type="entry name" value="alpha/beta hydrolase"/>
    <property type="match status" value="1"/>
</dbReference>
<dbReference type="InterPro" id="IPR000801">
    <property type="entry name" value="Esterase-like"/>
</dbReference>
<feature type="binding site" evidence="2">
    <location>
        <position position="439"/>
    </location>
    <ligand>
        <name>a divalent metal cation</name>
        <dbReference type="ChEBI" id="CHEBI:60240"/>
    </ligand>
</feature>
<dbReference type="RefSeq" id="WP_145202074.1">
    <property type="nucleotide sequence ID" value="NZ_CP036267.1"/>
</dbReference>
<feature type="active site" description="Proton donor/acceptor" evidence="1">
    <location>
        <position position="492"/>
    </location>
</feature>
<gene>
    <name evidence="5" type="primary">gnl_2</name>
    <name evidence="5" type="ORF">Mal48_35800</name>
</gene>
<dbReference type="SUPFAM" id="SSF53474">
    <property type="entry name" value="alpha/beta-Hydrolases"/>
    <property type="match status" value="1"/>
</dbReference>
<evidence type="ECO:0000313" key="5">
    <source>
        <dbReference type="EMBL" id="QDT34320.1"/>
    </source>
</evidence>
<dbReference type="InterPro" id="IPR011042">
    <property type="entry name" value="6-blade_b-propeller_TolB-like"/>
</dbReference>
<keyword evidence="6" id="KW-1185">Reference proteome</keyword>
<dbReference type="InterPro" id="IPR013658">
    <property type="entry name" value="SGL"/>
</dbReference>
<keyword evidence="5" id="KW-0378">Hydrolase</keyword>
<feature type="signal peptide" evidence="3">
    <location>
        <begin position="1"/>
        <end position="22"/>
    </location>
</feature>
<dbReference type="EC" id="3.1.1.17" evidence="5"/>
<dbReference type="Gene3D" id="2.120.10.30">
    <property type="entry name" value="TolB, C-terminal domain"/>
    <property type="match status" value="1"/>
</dbReference>
<proteinExistence type="predicted"/>
<dbReference type="KEGG" id="tpol:Mal48_35800"/>
<reference evidence="5 6" key="1">
    <citation type="submission" date="2019-02" db="EMBL/GenBank/DDBJ databases">
        <title>Deep-cultivation of Planctomycetes and their phenomic and genomic characterization uncovers novel biology.</title>
        <authorList>
            <person name="Wiegand S."/>
            <person name="Jogler M."/>
            <person name="Boedeker C."/>
            <person name="Pinto D."/>
            <person name="Vollmers J."/>
            <person name="Rivas-Marin E."/>
            <person name="Kohn T."/>
            <person name="Peeters S.H."/>
            <person name="Heuer A."/>
            <person name="Rast P."/>
            <person name="Oberbeckmann S."/>
            <person name="Bunk B."/>
            <person name="Jeske O."/>
            <person name="Meyerdierks A."/>
            <person name="Storesund J.E."/>
            <person name="Kallscheuer N."/>
            <person name="Luecker S."/>
            <person name="Lage O.M."/>
            <person name="Pohl T."/>
            <person name="Merkel B.J."/>
            <person name="Hornburger P."/>
            <person name="Mueller R.-W."/>
            <person name="Bruemmer F."/>
            <person name="Labrenz M."/>
            <person name="Spormann A.M."/>
            <person name="Op den Camp H."/>
            <person name="Overmann J."/>
            <person name="Amann R."/>
            <person name="Jetten M.S.M."/>
            <person name="Mascher T."/>
            <person name="Medema M.H."/>
            <person name="Devos D.P."/>
            <person name="Kaster A.-K."/>
            <person name="Ovreas L."/>
            <person name="Rohde M."/>
            <person name="Galperin M.Y."/>
            <person name="Jogler C."/>
        </authorList>
    </citation>
    <scope>NUCLEOTIDE SEQUENCE [LARGE SCALE GENOMIC DNA]</scope>
    <source>
        <strain evidence="5 6">Mal48</strain>
    </source>
</reference>
<dbReference type="PANTHER" id="PTHR48098:SF3">
    <property type="entry name" value="IRON(III) ENTEROBACTIN ESTERASE"/>
    <property type="match status" value="1"/>
</dbReference>
<dbReference type="EMBL" id="CP036267">
    <property type="protein sequence ID" value="QDT34320.1"/>
    <property type="molecule type" value="Genomic_DNA"/>
</dbReference>
<dbReference type="InterPro" id="IPR029058">
    <property type="entry name" value="AB_hydrolase_fold"/>
</dbReference>
<evidence type="ECO:0000259" key="4">
    <source>
        <dbReference type="Pfam" id="PF08450"/>
    </source>
</evidence>
<sequence precursor="true">MNYLFRLTLLSTLLVCNATLFAQDKQTLPEDSKYHDGVPKGEIIGPIKWESKIFPGTVRDYWLYVPEQYNKEKPACLFIAQDGLNRAKGWHIPEILDNLIHKNEVPVQIGIFISPGVVPAANSNAQARFNRSFEYDALGDRYARFLIEEIIPEVKKSYNISDDPNDRAIAGASSGAICAFTAAWERPDQFRRVLSTIGTYVGLRGGDAYPVLIRKHEPKPLRVFLSDGRNDLNLYGGEWFVANQAMLSALEFSGYEVEHRWGDGGHNSKHAVQIMPDAMRWLWKNYPEPIQAGTTENRRTDLLIPNENWEAVSSGHRFTEGPVANDMGELFFTDIPNGSIHKISADGTVSTFAENSPGVNGLMFGPDGKLYACQNGNKQIVRYTMSGEMEAVCKGVESNDLVVLHDGSGYFTDPNNKKVWRFSPDGKTSVVDTGIERPNGVIVSPDQTLLTVSDTAGRFTYSFQIQPDGKLAHKQAYGHLHLPDSTGNSGADGMTVDTEGRLYVTTRQGLQVLDQPGRVHLIIDKPQDGWLSNVVFGGKNFDTLYVTCGDKVFKRRVKATGVQPWKAPVKPPKPRL</sequence>
<dbReference type="InterPro" id="IPR005511">
    <property type="entry name" value="SMP-30"/>
</dbReference>
<feature type="binding site" evidence="2">
    <location>
        <position position="492"/>
    </location>
    <ligand>
        <name>a divalent metal cation</name>
        <dbReference type="ChEBI" id="CHEBI:60240"/>
    </ligand>
</feature>
<keyword evidence="2" id="KW-0479">Metal-binding</keyword>
<keyword evidence="3" id="KW-0732">Signal</keyword>